<dbReference type="OrthoDB" id="9794206at2"/>
<organism evidence="1 2">
    <name type="scientific">Trichlorobacter lovleyi (strain ATCC BAA-1151 / DSM 17278 / SZ)</name>
    <name type="common">Geobacter lovleyi</name>
    <dbReference type="NCBI Taxonomy" id="398767"/>
    <lineage>
        <taxon>Bacteria</taxon>
        <taxon>Pseudomonadati</taxon>
        <taxon>Thermodesulfobacteriota</taxon>
        <taxon>Desulfuromonadia</taxon>
        <taxon>Geobacterales</taxon>
        <taxon>Geobacteraceae</taxon>
        <taxon>Trichlorobacter</taxon>
    </lineage>
</organism>
<dbReference type="CDD" id="cd16441">
    <property type="entry name" value="beta_Kdo_transferase_KpsS"/>
    <property type="match status" value="1"/>
</dbReference>
<dbReference type="Pfam" id="PF05159">
    <property type="entry name" value="Capsule_synth"/>
    <property type="match status" value="1"/>
</dbReference>
<dbReference type="RefSeq" id="WP_012469594.1">
    <property type="nucleotide sequence ID" value="NC_010814.1"/>
</dbReference>
<dbReference type="HOGENOM" id="CLU_040135_1_0_7"/>
<dbReference type="GO" id="GO:0000271">
    <property type="term" value="P:polysaccharide biosynthetic process"/>
    <property type="evidence" value="ECO:0007669"/>
    <property type="project" value="InterPro"/>
</dbReference>
<dbReference type="InterPro" id="IPR007833">
    <property type="entry name" value="Capsule_polysaccharide_synth"/>
</dbReference>
<proteinExistence type="predicted"/>
<dbReference type="STRING" id="398767.Glov_1536"/>
<dbReference type="GO" id="GO:0015774">
    <property type="term" value="P:polysaccharide transport"/>
    <property type="evidence" value="ECO:0007669"/>
    <property type="project" value="InterPro"/>
</dbReference>
<evidence type="ECO:0000313" key="1">
    <source>
        <dbReference type="EMBL" id="ACD95252.1"/>
    </source>
</evidence>
<reference evidence="1 2" key="1">
    <citation type="submission" date="2008-05" db="EMBL/GenBank/DDBJ databases">
        <title>Complete sequence of chromosome of Geobacter lovleyi SZ.</title>
        <authorList>
            <consortium name="US DOE Joint Genome Institute"/>
            <person name="Lucas S."/>
            <person name="Copeland A."/>
            <person name="Lapidus A."/>
            <person name="Glavina del Rio T."/>
            <person name="Dalin E."/>
            <person name="Tice H."/>
            <person name="Bruce D."/>
            <person name="Goodwin L."/>
            <person name="Pitluck S."/>
            <person name="Chertkov O."/>
            <person name="Meincke L."/>
            <person name="Brettin T."/>
            <person name="Detter J.C."/>
            <person name="Han C."/>
            <person name="Tapia R."/>
            <person name="Kuske C.R."/>
            <person name="Schmutz J."/>
            <person name="Larimer F."/>
            <person name="Land M."/>
            <person name="Hauser L."/>
            <person name="Kyrpides N."/>
            <person name="Mikhailova N."/>
            <person name="Sung Y."/>
            <person name="Fletcher K.E."/>
            <person name="Ritalahti K.M."/>
            <person name="Loeffler F.E."/>
            <person name="Richardson P."/>
        </authorList>
    </citation>
    <scope>NUCLEOTIDE SEQUENCE [LARGE SCALE GENOMIC DNA]</scope>
    <source>
        <strain evidence="2">ATCC BAA-1151 / DSM 17278 / SZ</strain>
    </source>
</reference>
<dbReference type="KEGG" id="glo:Glov_1536"/>
<keyword evidence="2" id="KW-1185">Reference proteome</keyword>
<dbReference type="AlphaFoldDB" id="B3E8Y4"/>
<gene>
    <name evidence="1" type="ordered locus">Glov_1536</name>
</gene>
<sequence>MELRRFLLLQGVCSPFFACLAERLIREGHRVHKINFNGGDAAYWRGMPARSFRGPVTDLPVFLKSTFQEHQISDIVLFGDRRPVHTSAVQLAQSSSIRVHVFEEGYFRPHWVTLERDGVNAHSLLPRDPVWYREIGKQLGDSLVTEPFQTTLRIRATHDVLYHLASAVNPLLYPGYRTHAPCIAPLMYAGYVRRFALKPLHERRDTVLVNQLISSQTPYYLLPLQLNSDAQIRDHSNFKDMADVMAFVMASFALHAPAGSRLVIKNHPLDMGLVNYPRIIAELEAHYGVTGRVDYLETGNLEALVQHARGTVTVNSTVGGVALQYSCPTITLSDPIYNLAGLTFQGELDSFWQHAEPPDQELFRCFKATVIQSTQINGGFYCVRGIDLAVKNSINRLTADCSPLEELL</sequence>
<dbReference type="eggNOG" id="COG3562">
    <property type="taxonomic scope" value="Bacteria"/>
</dbReference>
<name>B3E8Y4_TRIL1</name>
<evidence type="ECO:0000313" key="2">
    <source>
        <dbReference type="Proteomes" id="UP000002420"/>
    </source>
</evidence>
<accession>B3E8Y4</accession>
<protein>
    <submittedName>
        <fullName evidence="1">Capsule polysaccharide biosynthesis protein</fullName>
    </submittedName>
</protein>
<dbReference type="Proteomes" id="UP000002420">
    <property type="component" value="Chromosome"/>
</dbReference>
<dbReference type="EMBL" id="CP001089">
    <property type="protein sequence ID" value="ACD95252.1"/>
    <property type="molecule type" value="Genomic_DNA"/>
</dbReference>